<dbReference type="Proteomes" id="UP001065613">
    <property type="component" value="Chromosome"/>
</dbReference>
<organism evidence="1">
    <name type="scientific">Woronichinia naegeliana WA131</name>
    <dbReference type="NCBI Taxonomy" id="2824559"/>
    <lineage>
        <taxon>Bacteria</taxon>
        <taxon>Bacillati</taxon>
        <taxon>Cyanobacteriota</taxon>
        <taxon>Cyanophyceae</taxon>
        <taxon>Synechococcales</taxon>
        <taxon>Coelosphaeriaceae</taxon>
        <taxon>Woronichinia</taxon>
    </lineage>
</organism>
<dbReference type="EMBL" id="CP073041">
    <property type="protein sequence ID" value="UXE58862.1"/>
    <property type="molecule type" value="Genomic_DNA"/>
</dbReference>
<name>A0A977KSE7_9CYAN</name>
<reference evidence="1" key="1">
    <citation type="submission" date="2021-04" db="EMBL/GenBank/DDBJ databases">
        <title>Genome sequence of Woronichinia naegeliana from Washington state freshwater lake bloom.</title>
        <authorList>
            <person name="Dreher T.W."/>
        </authorList>
    </citation>
    <scope>NUCLEOTIDE SEQUENCE</scope>
    <source>
        <strain evidence="1">WA131</strain>
    </source>
</reference>
<sequence length="101" mass="11389">MLSRPNEAPVTVALTNIGRIDIPSDYGLLKLEEISFIRAQAVFGGIFSAAVTTFQDTMILNFMFSEPSLSQEKIEILVDRTFSYIMDLCHPENRPEQGIMF</sequence>
<accession>A0A977KSE7</accession>
<protein>
    <submittedName>
        <fullName evidence="1">Uncharacterized protein</fullName>
    </submittedName>
</protein>
<dbReference type="KEGG" id="wna:KA717_23020"/>
<evidence type="ECO:0000313" key="1">
    <source>
        <dbReference type="EMBL" id="UXE58862.1"/>
    </source>
</evidence>
<gene>
    <name evidence="1" type="ORF">KA717_23020</name>
</gene>
<dbReference type="SUPFAM" id="SSF52777">
    <property type="entry name" value="CoA-dependent acyltransferases"/>
    <property type="match status" value="1"/>
</dbReference>
<proteinExistence type="predicted"/>
<dbReference type="AlphaFoldDB" id="A0A977KSE7"/>